<dbReference type="GO" id="GO:0008124">
    <property type="term" value="F:4-alpha-hydroxytetrahydrobiopterin dehydratase activity"/>
    <property type="evidence" value="ECO:0007669"/>
    <property type="project" value="UniProtKB-EC"/>
</dbReference>
<evidence type="ECO:0000313" key="6">
    <source>
        <dbReference type="Proteomes" id="UP001497045"/>
    </source>
</evidence>
<dbReference type="PANTHER" id="PTHR12599">
    <property type="entry name" value="PTERIN-4-ALPHA-CARBINOLAMINE DEHYDRATASE"/>
    <property type="match status" value="1"/>
</dbReference>
<evidence type="ECO:0000313" key="5">
    <source>
        <dbReference type="EMBL" id="MEL1249510.1"/>
    </source>
</evidence>
<sequence length="95" mass="10734">MTVEKLTPSEAEAGLSELDGWDFARDGDAMRKVFKFADFSEAWGFMNRVALIAEKSDHHPEWFNVYNKVDITLTTHDAGGLSQRDLDMARVIEAL</sequence>
<dbReference type="PANTHER" id="PTHR12599:SF0">
    <property type="entry name" value="PTERIN-4-ALPHA-CARBINOLAMINE DEHYDRATASE"/>
    <property type="match status" value="1"/>
</dbReference>
<organism evidence="5 6">
    <name type="scientific">Aurantiacibacter gilvus</name>
    <dbReference type="NCBI Taxonomy" id="3139141"/>
    <lineage>
        <taxon>Bacteria</taxon>
        <taxon>Pseudomonadati</taxon>
        <taxon>Pseudomonadota</taxon>
        <taxon>Alphaproteobacteria</taxon>
        <taxon>Sphingomonadales</taxon>
        <taxon>Erythrobacteraceae</taxon>
        <taxon>Aurantiacibacter</taxon>
    </lineage>
</organism>
<dbReference type="CDD" id="cd00914">
    <property type="entry name" value="PCD_DCoH_subfamily_b"/>
    <property type="match status" value="1"/>
</dbReference>
<dbReference type="EC" id="4.2.1.96" evidence="4"/>
<protein>
    <recommendedName>
        <fullName evidence="4">Putative pterin-4-alpha-carbinolamine dehydratase</fullName>
        <shortName evidence="4">PHS</shortName>
        <ecNumber evidence="4">4.2.1.96</ecNumber>
    </recommendedName>
    <alternativeName>
        <fullName evidence="4">4-alpha-hydroxy-tetrahydropterin dehydratase</fullName>
    </alternativeName>
    <alternativeName>
        <fullName evidence="4">Pterin carbinolamine dehydratase</fullName>
        <shortName evidence="4">PCD</shortName>
    </alternativeName>
</protein>
<keyword evidence="3 4" id="KW-0456">Lyase</keyword>
<keyword evidence="6" id="KW-1185">Reference proteome</keyword>
<evidence type="ECO:0000256" key="2">
    <source>
        <dbReference type="ARBA" id="ARBA00006472"/>
    </source>
</evidence>
<accession>A0ABU9IAU9</accession>
<dbReference type="Pfam" id="PF01329">
    <property type="entry name" value="Pterin_4a"/>
    <property type="match status" value="1"/>
</dbReference>
<evidence type="ECO:0000256" key="4">
    <source>
        <dbReference type="HAMAP-Rule" id="MF_00434"/>
    </source>
</evidence>
<dbReference type="Proteomes" id="UP001497045">
    <property type="component" value="Unassembled WGS sequence"/>
</dbReference>
<evidence type="ECO:0000256" key="1">
    <source>
        <dbReference type="ARBA" id="ARBA00001554"/>
    </source>
</evidence>
<dbReference type="NCBIfam" id="NF002018">
    <property type="entry name" value="PRK00823.1-3"/>
    <property type="match status" value="1"/>
</dbReference>
<gene>
    <name evidence="5" type="ORF">AAEO60_02370</name>
</gene>
<name>A0ABU9IAU9_9SPHN</name>
<dbReference type="Gene3D" id="3.30.1360.20">
    <property type="entry name" value="Transcriptional coactivator/pterin dehydratase"/>
    <property type="match status" value="1"/>
</dbReference>
<comment type="caution">
    <text evidence="5">The sequence shown here is derived from an EMBL/GenBank/DDBJ whole genome shotgun (WGS) entry which is preliminary data.</text>
</comment>
<evidence type="ECO:0000256" key="3">
    <source>
        <dbReference type="ARBA" id="ARBA00023239"/>
    </source>
</evidence>
<comment type="similarity">
    <text evidence="2 4">Belongs to the pterin-4-alpha-carbinolamine dehydratase family.</text>
</comment>
<dbReference type="NCBIfam" id="NF002017">
    <property type="entry name" value="PRK00823.1-2"/>
    <property type="match status" value="1"/>
</dbReference>
<dbReference type="SUPFAM" id="SSF55248">
    <property type="entry name" value="PCD-like"/>
    <property type="match status" value="1"/>
</dbReference>
<dbReference type="InterPro" id="IPR001533">
    <property type="entry name" value="Pterin_deHydtase"/>
</dbReference>
<proteinExistence type="inferred from homology"/>
<dbReference type="HAMAP" id="MF_00434">
    <property type="entry name" value="Pterin_4_alpha"/>
    <property type="match status" value="1"/>
</dbReference>
<reference evidence="5 6" key="1">
    <citation type="submission" date="2024-04" db="EMBL/GenBank/DDBJ databases">
        <title>Aurantiacibacter sp. DGU6 16S ribosomal RNA gene Genome sequencing and assembly.</title>
        <authorList>
            <person name="Park S."/>
        </authorList>
    </citation>
    <scope>NUCLEOTIDE SEQUENCE [LARGE SCALE GENOMIC DNA]</scope>
    <source>
        <strain evidence="5 6">DGU6</strain>
    </source>
</reference>
<dbReference type="InterPro" id="IPR036428">
    <property type="entry name" value="PCD_sf"/>
</dbReference>
<dbReference type="RefSeq" id="WP_341672044.1">
    <property type="nucleotide sequence ID" value="NZ_JBBYHV010000001.1"/>
</dbReference>
<comment type="catalytic activity">
    <reaction evidence="1 4">
        <text>(4aS,6R)-4a-hydroxy-L-erythro-5,6,7,8-tetrahydrobiopterin = (6R)-L-erythro-6,7-dihydrobiopterin + H2O</text>
        <dbReference type="Rhea" id="RHEA:11920"/>
        <dbReference type="ChEBI" id="CHEBI:15377"/>
        <dbReference type="ChEBI" id="CHEBI:15642"/>
        <dbReference type="ChEBI" id="CHEBI:43120"/>
        <dbReference type="EC" id="4.2.1.96"/>
    </reaction>
</comment>
<dbReference type="EMBL" id="JBBYHV010000001">
    <property type="protein sequence ID" value="MEL1249510.1"/>
    <property type="molecule type" value="Genomic_DNA"/>
</dbReference>